<dbReference type="EC" id="2.7.1.26" evidence="2"/>
<accession>A0A1D6LTH3</accession>
<sequence length="178" mass="19913">MHVIAVPSIPKKTAEFSSADEVINSLLDVRPEKWGLPPFNDWIEGTLPIEPWFIGGPVIKGFGRGSKVLGIPTANLPAENFSDVVSEHTSGVYFGWAGLSTRGIYKMVMSIGWNPYFDNTEKTVVGVLSHHMHSMQPFFYYYFYYFVLNAIHCRNLGCFIISARTSMARRCALPSLAT</sequence>
<evidence type="ECO:0000256" key="4">
    <source>
        <dbReference type="ARBA" id="ARBA00022643"/>
    </source>
</evidence>
<dbReference type="EMBL" id="CM000782">
    <property type="protein sequence ID" value="AQK82723.1"/>
    <property type="molecule type" value="Genomic_DNA"/>
</dbReference>
<dbReference type="SUPFAM" id="SSF82114">
    <property type="entry name" value="Riboflavin kinase-like"/>
    <property type="match status" value="1"/>
</dbReference>
<keyword evidence="3" id="KW-0285">Flavoprotein</keyword>
<evidence type="ECO:0000256" key="5">
    <source>
        <dbReference type="ARBA" id="ARBA00022679"/>
    </source>
</evidence>
<proteinExistence type="predicted"/>
<dbReference type="UniPathway" id="UPA00276">
    <property type="reaction ID" value="UER00406"/>
</dbReference>
<keyword evidence="7" id="KW-0067">ATP-binding</keyword>
<dbReference type="GO" id="GO:0005524">
    <property type="term" value="F:ATP binding"/>
    <property type="evidence" value="ECO:0007669"/>
    <property type="project" value="UniProtKB-KW"/>
</dbReference>
<keyword evidence="9" id="KW-0378">Hydrolase</keyword>
<evidence type="ECO:0000313" key="9">
    <source>
        <dbReference type="EMBL" id="AQK82723.1"/>
    </source>
</evidence>
<feature type="domain" description="Riboflavin kinase" evidence="8">
    <location>
        <begin position="47"/>
        <end position="155"/>
    </location>
</feature>
<dbReference type="PANTHER" id="PTHR22749">
    <property type="entry name" value="RIBOFLAVIN KINASE/FMN ADENYLYLTRANSFERASE"/>
    <property type="match status" value="1"/>
</dbReference>
<dbReference type="Gene3D" id="2.40.30.30">
    <property type="entry name" value="Riboflavin kinase-like"/>
    <property type="match status" value="1"/>
</dbReference>
<dbReference type="FunFam" id="2.40.30.30:FF:000005">
    <property type="entry name" value="Haloacid dehalogenase-like hydrolase domain-containing protein 1A"/>
    <property type="match status" value="1"/>
</dbReference>
<comment type="pathway">
    <text evidence="1">Cofactor biosynthesis; FMN biosynthesis; FMN from riboflavin (ATP route): step 1/1.</text>
</comment>
<gene>
    <name evidence="9" type="ORF">ZEAMMB73_Zm00001d037045</name>
</gene>
<dbReference type="GO" id="GO:0009231">
    <property type="term" value="P:riboflavin biosynthetic process"/>
    <property type="evidence" value="ECO:0007669"/>
    <property type="project" value="InterPro"/>
</dbReference>
<dbReference type="InterPro" id="IPR023468">
    <property type="entry name" value="Riboflavin_kinase"/>
</dbReference>
<name>A0A1D6LTH3_MAIZE</name>
<dbReference type="GO" id="GO:0016787">
    <property type="term" value="F:hydrolase activity"/>
    <property type="evidence" value="ECO:0007669"/>
    <property type="project" value="UniProtKB-KW"/>
</dbReference>
<dbReference type="GO" id="GO:0009398">
    <property type="term" value="P:FMN biosynthetic process"/>
    <property type="evidence" value="ECO:0007669"/>
    <property type="project" value="UniProtKB-UniPathway"/>
</dbReference>
<protein>
    <recommendedName>
        <fullName evidence="2">riboflavin kinase</fullName>
        <ecNumber evidence="2">2.7.1.26</ecNumber>
    </recommendedName>
</protein>
<dbReference type="InterPro" id="IPR023465">
    <property type="entry name" value="Riboflavin_kinase_dom_sf"/>
</dbReference>
<evidence type="ECO:0000256" key="2">
    <source>
        <dbReference type="ARBA" id="ARBA00012105"/>
    </source>
</evidence>
<evidence type="ECO:0000256" key="6">
    <source>
        <dbReference type="ARBA" id="ARBA00022741"/>
    </source>
</evidence>
<keyword evidence="5" id="KW-0808">Transferase</keyword>
<dbReference type="PANTHER" id="PTHR22749:SF6">
    <property type="entry name" value="RIBOFLAVIN KINASE"/>
    <property type="match status" value="1"/>
</dbReference>
<evidence type="ECO:0000256" key="3">
    <source>
        <dbReference type="ARBA" id="ARBA00022630"/>
    </source>
</evidence>
<dbReference type="SMART" id="SM00904">
    <property type="entry name" value="Flavokinase"/>
    <property type="match status" value="1"/>
</dbReference>
<dbReference type="Pfam" id="PF01687">
    <property type="entry name" value="Flavokinase"/>
    <property type="match status" value="1"/>
</dbReference>
<evidence type="ECO:0000259" key="8">
    <source>
        <dbReference type="SMART" id="SM00904"/>
    </source>
</evidence>
<dbReference type="InterPro" id="IPR015865">
    <property type="entry name" value="Riboflavin_kinase_bac/euk"/>
</dbReference>
<reference evidence="9" key="1">
    <citation type="submission" date="2015-12" db="EMBL/GenBank/DDBJ databases">
        <title>Update maize B73 reference genome by single molecule sequencing technologies.</title>
        <authorList>
            <consortium name="Maize Genome Sequencing Project"/>
            <person name="Ware D."/>
        </authorList>
    </citation>
    <scope>NUCLEOTIDE SEQUENCE</scope>
    <source>
        <tissue evidence="9">Seedling</tissue>
    </source>
</reference>
<evidence type="ECO:0000256" key="7">
    <source>
        <dbReference type="ARBA" id="ARBA00022840"/>
    </source>
</evidence>
<dbReference type="GO" id="GO:0008531">
    <property type="term" value="F:riboflavin kinase activity"/>
    <property type="evidence" value="ECO:0007669"/>
    <property type="project" value="UniProtKB-EC"/>
</dbReference>
<dbReference type="AlphaFoldDB" id="A0A1D6LTH3"/>
<keyword evidence="6" id="KW-0547">Nucleotide-binding</keyword>
<evidence type="ECO:0000256" key="1">
    <source>
        <dbReference type="ARBA" id="ARBA00005201"/>
    </source>
</evidence>
<keyword evidence="4" id="KW-0288">FMN</keyword>
<organism evidence="9">
    <name type="scientific">Zea mays</name>
    <name type="common">Maize</name>
    <dbReference type="NCBI Taxonomy" id="4577"/>
    <lineage>
        <taxon>Eukaryota</taxon>
        <taxon>Viridiplantae</taxon>
        <taxon>Streptophyta</taxon>
        <taxon>Embryophyta</taxon>
        <taxon>Tracheophyta</taxon>
        <taxon>Spermatophyta</taxon>
        <taxon>Magnoliopsida</taxon>
        <taxon>Liliopsida</taxon>
        <taxon>Poales</taxon>
        <taxon>Poaceae</taxon>
        <taxon>PACMAD clade</taxon>
        <taxon>Panicoideae</taxon>
        <taxon>Andropogonodae</taxon>
        <taxon>Andropogoneae</taxon>
        <taxon>Tripsacinae</taxon>
        <taxon>Zea</taxon>
    </lineage>
</organism>